<evidence type="ECO:0000256" key="10">
    <source>
        <dbReference type="ARBA" id="ARBA00022705"/>
    </source>
</evidence>
<dbReference type="Gene3D" id="1.10.150.110">
    <property type="entry name" value="DNA polymerase beta, N-terminal domain-like"/>
    <property type="match status" value="1"/>
</dbReference>
<dbReference type="InterPro" id="IPR043519">
    <property type="entry name" value="NT_sf"/>
</dbReference>
<dbReference type="Pfam" id="PF14791">
    <property type="entry name" value="DNA_pol_B_thumb"/>
    <property type="match status" value="1"/>
</dbReference>
<dbReference type="InterPro" id="IPR022311">
    <property type="entry name" value="PolX-like"/>
</dbReference>
<accession>A0ABD5VD96</accession>
<keyword evidence="14" id="KW-0915">Sodium</keyword>
<dbReference type="CDD" id="cd07436">
    <property type="entry name" value="PHP_PolX"/>
    <property type="match status" value="1"/>
</dbReference>
<dbReference type="NCBIfam" id="NF006375">
    <property type="entry name" value="PRK08609.1"/>
    <property type="match status" value="1"/>
</dbReference>
<name>A0ABD5VD96_9EURY</name>
<dbReference type="InterPro" id="IPR047967">
    <property type="entry name" value="PolX_PHP"/>
</dbReference>
<dbReference type="InterPro" id="IPR029398">
    <property type="entry name" value="PolB_thumb"/>
</dbReference>
<dbReference type="EC" id="4.2.99.18" evidence="4"/>
<protein>
    <recommendedName>
        <fullName evidence="5">DNA polymerase beta</fullName>
        <ecNumber evidence="3">2.7.7.7</ecNumber>
        <ecNumber evidence="4">4.2.99.18</ecNumber>
    </recommendedName>
    <alternativeName>
        <fullName evidence="16">5'-deoxyribose-phosphate lyase</fullName>
    </alternativeName>
    <alternativeName>
        <fullName evidence="17">AP lyase</fullName>
    </alternativeName>
</protein>
<dbReference type="PANTHER" id="PTHR36928:SF1">
    <property type="entry name" value="PHOSPHATASE YCDX-RELATED"/>
    <property type="match status" value="1"/>
</dbReference>
<evidence type="ECO:0000256" key="6">
    <source>
        <dbReference type="ARBA" id="ARBA00022481"/>
    </source>
</evidence>
<comment type="catalytic activity">
    <reaction evidence="21">
        <text>DNA(n) + a 2'-deoxyribonucleoside 5'-triphosphate = DNA(n+1) + diphosphate</text>
        <dbReference type="Rhea" id="RHEA:22508"/>
        <dbReference type="Rhea" id="RHEA-COMP:17339"/>
        <dbReference type="Rhea" id="RHEA-COMP:17340"/>
        <dbReference type="ChEBI" id="CHEBI:33019"/>
        <dbReference type="ChEBI" id="CHEBI:61560"/>
        <dbReference type="ChEBI" id="CHEBI:173112"/>
        <dbReference type="EC" id="2.7.7.7"/>
    </reaction>
</comment>
<dbReference type="Pfam" id="PF02811">
    <property type="entry name" value="PHP"/>
    <property type="match status" value="1"/>
</dbReference>
<dbReference type="PIRSF" id="PIRSF005047">
    <property type="entry name" value="UCP005047_YshC"/>
    <property type="match status" value="1"/>
</dbReference>
<evidence type="ECO:0000256" key="20">
    <source>
        <dbReference type="ARBA" id="ARBA00045548"/>
    </source>
</evidence>
<dbReference type="InterPro" id="IPR037160">
    <property type="entry name" value="DNA_Pol_thumb_sf"/>
</dbReference>
<dbReference type="Pfam" id="PF14716">
    <property type="entry name" value="HHH_8"/>
    <property type="match status" value="1"/>
</dbReference>
<evidence type="ECO:0000256" key="2">
    <source>
        <dbReference type="ARBA" id="ARBA00004496"/>
    </source>
</evidence>
<dbReference type="SUPFAM" id="SSF89550">
    <property type="entry name" value="PHP domain-like"/>
    <property type="match status" value="1"/>
</dbReference>
<evidence type="ECO:0000313" key="26">
    <source>
        <dbReference type="Proteomes" id="UP001596395"/>
    </source>
</evidence>
<dbReference type="SMART" id="SM00481">
    <property type="entry name" value="POLIIIAc"/>
    <property type="match status" value="1"/>
</dbReference>
<dbReference type="SMART" id="SM00278">
    <property type="entry name" value="HhH1"/>
    <property type="match status" value="3"/>
</dbReference>
<evidence type="ECO:0000256" key="21">
    <source>
        <dbReference type="ARBA" id="ARBA00049244"/>
    </source>
</evidence>
<comment type="catalytic activity">
    <reaction evidence="18">
        <text>2'-deoxyribonucleotide-(2'-deoxyribose 5'-phosphate)-2'-deoxyribonucleotide-DNA = a 3'-end 2'-deoxyribonucleotide-(2,3-dehydro-2,3-deoxyribose 5'-phosphate)-DNA + a 5'-end 5'-phospho-2'-deoxyribonucleoside-DNA + H(+)</text>
        <dbReference type="Rhea" id="RHEA:66592"/>
        <dbReference type="Rhea" id="RHEA-COMP:13180"/>
        <dbReference type="Rhea" id="RHEA-COMP:16897"/>
        <dbReference type="Rhea" id="RHEA-COMP:17067"/>
        <dbReference type="ChEBI" id="CHEBI:15378"/>
        <dbReference type="ChEBI" id="CHEBI:136412"/>
        <dbReference type="ChEBI" id="CHEBI:157695"/>
        <dbReference type="ChEBI" id="CHEBI:167181"/>
        <dbReference type="EC" id="4.2.99.18"/>
    </reaction>
</comment>
<keyword evidence="8" id="KW-0808">Transferase</keyword>
<comment type="catalytic activity">
    <reaction evidence="19">
        <text>a 5'-end 2'-deoxyribose-2'-deoxyribonucleotide-DNA = (2E,4S)-4-hydroxypenten-2-al-5-phosphate + a 5'-end 5'-phospho-2'-deoxyribonucleoside-DNA + H(+)</text>
        <dbReference type="Rhea" id="RHEA:76255"/>
        <dbReference type="Rhea" id="RHEA-COMP:13180"/>
        <dbReference type="Rhea" id="RHEA-COMP:18657"/>
        <dbReference type="ChEBI" id="CHEBI:15378"/>
        <dbReference type="ChEBI" id="CHEBI:136412"/>
        <dbReference type="ChEBI" id="CHEBI:195194"/>
        <dbReference type="ChEBI" id="CHEBI:195195"/>
    </reaction>
</comment>
<evidence type="ECO:0000256" key="8">
    <source>
        <dbReference type="ARBA" id="ARBA00022679"/>
    </source>
</evidence>
<dbReference type="PRINTS" id="PR00870">
    <property type="entry name" value="DNAPOLXBETA"/>
</dbReference>
<feature type="domain" description="Helix-hairpin-helix DNA-binding motif class 1" evidence="22">
    <location>
        <begin position="93"/>
        <end position="112"/>
    </location>
</feature>
<dbReference type="AlphaFoldDB" id="A0ABD5VD96"/>
<dbReference type="InterPro" id="IPR010996">
    <property type="entry name" value="HHH_MUS81"/>
</dbReference>
<dbReference type="InterPro" id="IPR004013">
    <property type="entry name" value="PHP_dom"/>
</dbReference>
<evidence type="ECO:0000256" key="4">
    <source>
        <dbReference type="ARBA" id="ARBA00012720"/>
    </source>
</evidence>
<comment type="cofactor">
    <cofactor evidence="1">
        <name>Mg(2+)</name>
        <dbReference type="ChEBI" id="CHEBI:18420"/>
    </cofactor>
</comment>
<dbReference type="Gene3D" id="1.10.150.20">
    <property type="entry name" value="5' to 3' exonuclease, C-terminal subdomain"/>
    <property type="match status" value="1"/>
</dbReference>
<keyword evidence="12" id="KW-0832">Ubl conjugation</keyword>
<keyword evidence="15" id="KW-0234">DNA repair</keyword>
<dbReference type="Gene3D" id="3.30.210.10">
    <property type="entry name" value="DNA polymerase, thumb domain"/>
    <property type="match status" value="1"/>
</dbReference>
<feature type="domain" description="Helix-hairpin-helix DNA-binding motif class 1" evidence="22">
    <location>
        <begin position="128"/>
        <end position="147"/>
    </location>
</feature>
<dbReference type="GO" id="GO:0004527">
    <property type="term" value="F:exonuclease activity"/>
    <property type="evidence" value="ECO:0007669"/>
    <property type="project" value="UniProtKB-KW"/>
</dbReference>
<evidence type="ECO:0000256" key="14">
    <source>
        <dbReference type="ARBA" id="ARBA00023053"/>
    </source>
</evidence>
<dbReference type="InterPro" id="IPR003583">
    <property type="entry name" value="Hlx-hairpin-Hlx_DNA-bd_motif"/>
</dbReference>
<feature type="domain" description="Polymerase/histidinol phosphatase N-terminal" evidence="23">
    <location>
        <begin position="354"/>
        <end position="435"/>
    </location>
</feature>
<keyword evidence="11" id="KW-0227">DNA damage</keyword>
<evidence type="ECO:0000256" key="9">
    <source>
        <dbReference type="ARBA" id="ARBA00022695"/>
    </source>
</evidence>
<comment type="subcellular location">
    <subcellularLocation>
        <location evidence="2">Cytoplasm</location>
    </subcellularLocation>
</comment>
<evidence type="ECO:0000256" key="18">
    <source>
        <dbReference type="ARBA" id="ARBA00044632"/>
    </source>
</evidence>
<dbReference type="InterPro" id="IPR003141">
    <property type="entry name" value="Pol/His_phosphatase_N"/>
</dbReference>
<dbReference type="Proteomes" id="UP001596395">
    <property type="component" value="Unassembled WGS sequence"/>
</dbReference>
<proteinExistence type="predicted"/>
<dbReference type="EC" id="2.7.7.7" evidence="3"/>
<keyword evidence="10" id="KW-0235">DNA replication</keyword>
<dbReference type="InterPro" id="IPR027421">
    <property type="entry name" value="DNA_pol_lamdba_lyase_dom_sf"/>
</dbReference>
<evidence type="ECO:0000259" key="24">
    <source>
        <dbReference type="SMART" id="SM00483"/>
    </source>
</evidence>
<keyword evidence="25" id="KW-0378">Hydrolase</keyword>
<dbReference type="SUPFAM" id="SSF158702">
    <property type="entry name" value="Sec63 N-terminal domain-like"/>
    <property type="match status" value="1"/>
</dbReference>
<dbReference type="GO" id="GO:0005737">
    <property type="term" value="C:cytoplasm"/>
    <property type="evidence" value="ECO:0007669"/>
    <property type="project" value="UniProtKB-SubCell"/>
</dbReference>
<evidence type="ECO:0000256" key="19">
    <source>
        <dbReference type="ARBA" id="ARBA00044678"/>
    </source>
</evidence>
<feature type="domain" description="DNA-directed DNA polymerase X" evidence="24">
    <location>
        <begin position="2"/>
        <end position="330"/>
    </location>
</feature>
<keyword evidence="6" id="KW-0488">Methylation</keyword>
<evidence type="ECO:0000259" key="22">
    <source>
        <dbReference type="SMART" id="SM00278"/>
    </source>
</evidence>
<dbReference type="Gene3D" id="3.20.20.140">
    <property type="entry name" value="Metal-dependent hydrolases"/>
    <property type="match status" value="1"/>
</dbReference>
<evidence type="ECO:0000256" key="13">
    <source>
        <dbReference type="ARBA" id="ARBA00022932"/>
    </source>
</evidence>
<dbReference type="GO" id="GO:0140078">
    <property type="term" value="F:class I DNA-(apurinic or apyrimidinic site) endonuclease activity"/>
    <property type="evidence" value="ECO:0007669"/>
    <property type="project" value="UniProtKB-EC"/>
</dbReference>
<comment type="caution">
    <text evidence="25">The sequence shown here is derived from an EMBL/GenBank/DDBJ whole genome shotgun (WGS) entry which is preliminary data.</text>
</comment>
<dbReference type="InterPro" id="IPR002054">
    <property type="entry name" value="DNA-dir_DNA_pol_X"/>
</dbReference>
<evidence type="ECO:0000256" key="11">
    <source>
        <dbReference type="ARBA" id="ARBA00022763"/>
    </source>
</evidence>
<organism evidence="25 26">
    <name type="scientific">Halorubellus litoreus</name>
    <dbReference type="NCBI Taxonomy" id="755308"/>
    <lineage>
        <taxon>Archaea</taxon>
        <taxon>Methanobacteriati</taxon>
        <taxon>Methanobacteriota</taxon>
        <taxon>Stenosarchaea group</taxon>
        <taxon>Halobacteria</taxon>
        <taxon>Halobacteriales</taxon>
        <taxon>Halorubellaceae</taxon>
        <taxon>Halorubellus</taxon>
    </lineage>
</organism>
<keyword evidence="9" id="KW-0548">Nucleotidyltransferase</keyword>
<dbReference type="RefSeq" id="WP_336348683.1">
    <property type="nucleotide sequence ID" value="NZ_JAZAQL010000001.1"/>
</dbReference>
<feature type="domain" description="Helix-hairpin-helix DNA-binding motif class 1" evidence="22">
    <location>
        <begin position="53"/>
        <end position="72"/>
    </location>
</feature>
<reference evidence="25 26" key="1">
    <citation type="journal article" date="2019" name="Int. J. Syst. Evol. Microbiol.">
        <title>The Global Catalogue of Microorganisms (GCM) 10K type strain sequencing project: providing services to taxonomists for standard genome sequencing and annotation.</title>
        <authorList>
            <consortium name="The Broad Institute Genomics Platform"/>
            <consortium name="The Broad Institute Genome Sequencing Center for Infectious Disease"/>
            <person name="Wu L."/>
            <person name="Ma J."/>
        </authorList>
    </citation>
    <scope>NUCLEOTIDE SEQUENCE [LARGE SCALE GENOMIC DNA]</scope>
    <source>
        <strain evidence="25 26">GX26</strain>
    </source>
</reference>
<dbReference type="SUPFAM" id="SSF81301">
    <property type="entry name" value="Nucleotidyltransferase"/>
    <property type="match status" value="1"/>
</dbReference>
<evidence type="ECO:0000256" key="1">
    <source>
        <dbReference type="ARBA" id="ARBA00001946"/>
    </source>
</evidence>
<evidence type="ECO:0000313" key="25">
    <source>
        <dbReference type="EMBL" id="MFC6951663.1"/>
    </source>
</evidence>
<dbReference type="InterPro" id="IPR016195">
    <property type="entry name" value="Pol/histidinol_Pase-like"/>
</dbReference>
<evidence type="ECO:0000256" key="17">
    <source>
        <dbReference type="ARBA" id="ARBA00035726"/>
    </source>
</evidence>
<keyword evidence="7" id="KW-0237">DNA synthesis</keyword>
<dbReference type="SMART" id="SM00483">
    <property type="entry name" value="POLXc"/>
    <property type="match status" value="1"/>
</dbReference>
<evidence type="ECO:0000256" key="12">
    <source>
        <dbReference type="ARBA" id="ARBA00022843"/>
    </source>
</evidence>
<evidence type="ECO:0000256" key="3">
    <source>
        <dbReference type="ARBA" id="ARBA00012417"/>
    </source>
</evidence>
<sequence>MALKHDVADELEAYANLLEMDGVEYKPNVYRRAVESIREYPGSLEALAEDGEDALQALDDVGDAISSKIVEFHETGAIEELEAMRERYPVDLDALLRVEGVGPKTVGTLYEELGVTDLDELEAAAEDERIQDVKGFGAKTEQNILEAIPFARQAGERELLGAARPVAERVRAFVSEHDAVENAEVAGSTRRWRATIGDVDVLAASDDGQAVVDAFAAWEPADAVIEAGEQKASVRFDGMRIDLRVVVPSEFGSALQYFTGSKDHNVTLRNYAIDQGVKLNEYGAFDVSDVDDVDADADDGQRVGERIGGDTEASMYAALDLPLVPPELREGRGEVRAAIDDALPDLLVEADVRGDLHTHTDASDGANSVREMVAGAKAFGHEYVAITDHATGPGVVGGMGVPDDALLDLADEVAAVNDDVDGITAFSGVEANVDADGEISVADDVLAELDVVVASPHSSLDMPGDEATDRLCTAMEHPSVDVLGHPTGRLLNQREGLDLDANRLAAVAAREGVALEVNANPSRLDLSGSAVKAAVDAGATVSINTDSHRPETYENVTYGVHTARRGWAEPDDVLNTYDEDALREFLH</sequence>
<dbReference type="PANTHER" id="PTHR36928">
    <property type="entry name" value="PHOSPHATASE YCDX-RELATED"/>
    <property type="match status" value="1"/>
</dbReference>
<evidence type="ECO:0000256" key="7">
    <source>
        <dbReference type="ARBA" id="ARBA00022634"/>
    </source>
</evidence>
<dbReference type="CDD" id="cd00141">
    <property type="entry name" value="NT_POLXc"/>
    <property type="match status" value="1"/>
</dbReference>
<dbReference type="InterPro" id="IPR050243">
    <property type="entry name" value="PHP_phosphatase"/>
</dbReference>
<dbReference type="SUPFAM" id="SSF47802">
    <property type="entry name" value="DNA polymerase beta, N-terminal domain-like"/>
    <property type="match status" value="1"/>
</dbReference>
<evidence type="ECO:0000256" key="15">
    <source>
        <dbReference type="ARBA" id="ARBA00023204"/>
    </source>
</evidence>
<comment type="function">
    <text evidence="20">Repair polymerase that plays a key role in base-excision repair. During this process, the damaged base is excised by specific DNA glycosylases, the DNA backbone is nicked at the abasic site by an apurinic/apyrimidic (AP) endonuclease, and POLB removes 5'-deoxyribose-phosphate from the preincised AP site acting as a 5'-deoxyribose-phosphate lyase (5'-dRP lyase); through its DNA polymerase activity, it adds one nucleotide to the 3' end of the arising single-nucleotide gap. Conducts 'gap-filling' DNA synthesis in a stepwise distributive fashion rather than in a processive fashion as for other DNA polymerases. It is also able to cleave sugar-phosphate bonds 3' to an intact AP site, acting as an AP lyase.</text>
</comment>
<dbReference type="GO" id="GO:0003887">
    <property type="term" value="F:DNA-directed DNA polymerase activity"/>
    <property type="evidence" value="ECO:0007669"/>
    <property type="project" value="UniProtKB-KW"/>
</dbReference>
<dbReference type="EMBL" id="JBHSXN010000001">
    <property type="protein sequence ID" value="MFC6951663.1"/>
    <property type="molecule type" value="Genomic_DNA"/>
</dbReference>
<evidence type="ECO:0000256" key="16">
    <source>
        <dbReference type="ARBA" id="ARBA00035717"/>
    </source>
</evidence>
<keyword evidence="25" id="KW-0269">Exonuclease</keyword>
<gene>
    <name evidence="25" type="primary">polX</name>
    <name evidence="25" type="ORF">ACFQGB_02190</name>
</gene>
<keyword evidence="26" id="KW-1185">Reference proteome</keyword>
<dbReference type="InterPro" id="IPR002008">
    <property type="entry name" value="DNA_pol_X_beta-like"/>
</dbReference>
<dbReference type="Pfam" id="PF14520">
    <property type="entry name" value="HHH_5"/>
    <property type="match status" value="1"/>
</dbReference>
<evidence type="ECO:0000259" key="23">
    <source>
        <dbReference type="SMART" id="SM00481"/>
    </source>
</evidence>
<keyword evidence="25" id="KW-0540">Nuclease</keyword>
<dbReference type="Gene3D" id="3.30.460.10">
    <property type="entry name" value="Beta Polymerase, domain 2"/>
    <property type="match status" value="1"/>
</dbReference>
<keyword evidence="13" id="KW-0239">DNA-directed DNA polymerase</keyword>
<dbReference type="GO" id="GO:0006281">
    <property type="term" value="P:DNA repair"/>
    <property type="evidence" value="ECO:0007669"/>
    <property type="project" value="UniProtKB-KW"/>
</dbReference>
<evidence type="ECO:0000256" key="5">
    <source>
        <dbReference type="ARBA" id="ARBA00020020"/>
    </source>
</evidence>